<dbReference type="EMBL" id="WKFB01000588">
    <property type="protein sequence ID" value="KAF6719581.1"/>
    <property type="molecule type" value="Genomic_DNA"/>
</dbReference>
<feature type="region of interest" description="Disordered" evidence="1">
    <location>
        <begin position="1"/>
        <end position="34"/>
    </location>
</feature>
<sequence>MYQNSPAAFCNPSADLHIPAAKKTPLDPRPSRLRGKETAFVLSRSRLKNLNSVQKRKRNNNETKTNPENLRMNSRQARHFPSASTDPCVDILQRTTFGPVQG</sequence>
<evidence type="ECO:0000313" key="3">
    <source>
        <dbReference type="EMBL" id="KAF6719581.1"/>
    </source>
</evidence>
<organism evidence="2 4">
    <name type="scientific">Oryzias melastigma</name>
    <name type="common">Marine medaka</name>
    <dbReference type="NCBI Taxonomy" id="30732"/>
    <lineage>
        <taxon>Eukaryota</taxon>
        <taxon>Metazoa</taxon>
        <taxon>Chordata</taxon>
        <taxon>Craniata</taxon>
        <taxon>Vertebrata</taxon>
        <taxon>Euteleostomi</taxon>
        <taxon>Actinopterygii</taxon>
        <taxon>Neopterygii</taxon>
        <taxon>Teleostei</taxon>
        <taxon>Neoteleostei</taxon>
        <taxon>Acanthomorphata</taxon>
        <taxon>Ovalentaria</taxon>
        <taxon>Atherinomorphae</taxon>
        <taxon>Beloniformes</taxon>
        <taxon>Adrianichthyidae</taxon>
        <taxon>Oryziinae</taxon>
        <taxon>Oryzias</taxon>
    </lineage>
</organism>
<feature type="compositionally biased region" description="Polar residues" evidence="1">
    <location>
        <begin position="93"/>
        <end position="102"/>
    </location>
</feature>
<dbReference type="EMBL" id="WKFB01001105">
    <property type="protein sequence ID" value="KAF6715348.1"/>
    <property type="molecule type" value="Genomic_DNA"/>
</dbReference>
<accession>A0A834BL59</accession>
<name>A0A834BL59_ORYME</name>
<gene>
    <name evidence="3" type="ORF">FQA47_001819</name>
    <name evidence="2" type="ORF">FQA47_014459</name>
</gene>
<reference evidence="2" key="1">
    <citation type="journal article" name="BMC Genomics">
        <title>Long-read sequencing and de novo genome assembly of marine medaka (Oryzias melastigma).</title>
        <authorList>
            <person name="Liang P."/>
            <person name="Saqib H.S.A."/>
            <person name="Ni X."/>
            <person name="Shen Y."/>
        </authorList>
    </citation>
    <scope>NUCLEOTIDE SEQUENCE</scope>
    <source>
        <strain evidence="2">Bigg-433</strain>
    </source>
</reference>
<evidence type="ECO:0000313" key="4">
    <source>
        <dbReference type="Proteomes" id="UP000646548"/>
    </source>
</evidence>
<dbReference type="Proteomes" id="UP000646548">
    <property type="component" value="Unassembled WGS sequence"/>
</dbReference>
<feature type="region of interest" description="Disordered" evidence="1">
    <location>
        <begin position="50"/>
        <end position="102"/>
    </location>
</feature>
<dbReference type="AlphaFoldDB" id="A0A834BL59"/>
<proteinExistence type="predicted"/>
<evidence type="ECO:0000256" key="1">
    <source>
        <dbReference type="SAM" id="MobiDB-lite"/>
    </source>
</evidence>
<comment type="caution">
    <text evidence="2">The sequence shown here is derived from an EMBL/GenBank/DDBJ whole genome shotgun (WGS) entry which is preliminary data.</text>
</comment>
<protein>
    <submittedName>
        <fullName evidence="2">Uncharacterized protein</fullName>
    </submittedName>
</protein>
<evidence type="ECO:0000313" key="2">
    <source>
        <dbReference type="EMBL" id="KAF6715348.1"/>
    </source>
</evidence>
<feature type="compositionally biased region" description="Basic and acidic residues" evidence="1">
    <location>
        <begin position="24"/>
        <end position="34"/>
    </location>
</feature>